<comment type="subcellular location">
    <subcellularLocation>
        <location evidence="1 9">Cell inner membrane</location>
        <topology evidence="1 9">Single-pass membrane protein</topology>
    </subcellularLocation>
</comment>
<comment type="function">
    <text evidence="9">Component of the type II secretion system required for the energy-dependent secretion of extracellular factors such as proteases and toxins from the periplasm.</text>
</comment>
<dbReference type="PANTHER" id="PTHR38779">
    <property type="entry name" value="TYPE II SECRETION SYSTEM PROTEIN I-RELATED"/>
    <property type="match status" value="1"/>
</dbReference>
<evidence type="ECO:0000256" key="5">
    <source>
        <dbReference type="ARBA" id="ARBA00022519"/>
    </source>
</evidence>
<keyword evidence="5 9" id="KW-0997">Cell inner membrane</keyword>
<dbReference type="GO" id="GO:0005886">
    <property type="term" value="C:plasma membrane"/>
    <property type="evidence" value="ECO:0007669"/>
    <property type="project" value="UniProtKB-SubCell"/>
</dbReference>
<name>A0A0F5K2V6_9BURK</name>
<dbReference type="InterPro" id="IPR045584">
    <property type="entry name" value="Pilin-like"/>
</dbReference>
<dbReference type="PROSITE" id="PS00409">
    <property type="entry name" value="PROKAR_NTER_METHYL"/>
    <property type="match status" value="1"/>
</dbReference>
<dbReference type="Gene3D" id="3.30.1300.30">
    <property type="entry name" value="GSPII I/J protein-like"/>
    <property type="match status" value="1"/>
</dbReference>
<dbReference type="NCBIfam" id="TIGR01707">
    <property type="entry name" value="gspI"/>
    <property type="match status" value="1"/>
</dbReference>
<reference evidence="11 12" key="1">
    <citation type="submission" date="2015-03" db="EMBL/GenBank/DDBJ databases">
        <title>Draft Genome Sequence of Burkholderia andropogonis type strain ICMP2807, isolated from Sorghum bicolor.</title>
        <authorList>
            <person name="Lopes-Santos L."/>
            <person name="Castro D.B."/>
            <person name="Ottoboni L.M."/>
            <person name="Park D."/>
            <person name="Weirc B.S."/>
            <person name="Destefano S.A."/>
        </authorList>
    </citation>
    <scope>NUCLEOTIDE SEQUENCE [LARGE SCALE GENOMIC DNA]</scope>
    <source>
        <strain evidence="11 12">ICMP2807</strain>
    </source>
</reference>
<dbReference type="InterPro" id="IPR010052">
    <property type="entry name" value="T2SS_protein-GspI"/>
</dbReference>
<dbReference type="PANTHER" id="PTHR38779:SF2">
    <property type="entry name" value="TYPE II SECRETION SYSTEM PROTEIN I-RELATED"/>
    <property type="match status" value="1"/>
</dbReference>
<dbReference type="Pfam" id="PF02501">
    <property type="entry name" value="T2SSI"/>
    <property type="match status" value="1"/>
</dbReference>
<keyword evidence="6 9" id="KW-0812">Transmembrane</keyword>
<keyword evidence="12" id="KW-1185">Reference proteome</keyword>
<evidence type="ECO:0000256" key="4">
    <source>
        <dbReference type="ARBA" id="ARBA00022481"/>
    </source>
</evidence>
<evidence type="ECO:0000256" key="8">
    <source>
        <dbReference type="ARBA" id="ARBA00023136"/>
    </source>
</evidence>
<keyword evidence="8 9" id="KW-0472">Membrane</keyword>
<dbReference type="OrthoDB" id="5296572at2"/>
<evidence type="ECO:0000256" key="6">
    <source>
        <dbReference type="ARBA" id="ARBA00022692"/>
    </source>
</evidence>
<dbReference type="PATRIC" id="fig|28092.6.peg.1444"/>
<comment type="subunit">
    <text evidence="9">Type II secretion is composed of four main components: the outer membrane complex, the inner membrane complex, the cytoplasmic secretion ATPase and the periplasm-spanning pseudopilus.</text>
</comment>
<comment type="similarity">
    <text evidence="2 9">Belongs to the GSP I family.</text>
</comment>
<keyword evidence="4 9" id="KW-0488">Methylation</keyword>
<dbReference type="STRING" id="28092.WM40_06080"/>
<evidence type="ECO:0000256" key="7">
    <source>
        <dbReference type="ARBA" id="ARBA00022989"/>
    </source>
</evidence>
<sequence>MGCIASTRRASCSGSPARKGRGRRARAAFAAGFTLIEVLVALAIIAVGLVAALRAVGSVATNTAALHARLLAGWSADNTITQLHLQRAWPSFGTTSTPCPQGGLALVCDMTVTPTPNPGFRRVEVSVRSAVTGKTMLADLVTVVADETHRPL</sequence>
<evidence type="ECO:0000313" key="11">
    <source>
        <dbReference type="EMBL" id="KKB64456.1"/>
    </source>
</evidence>
<dbReference type="InterPro" id="IPR012902">
    <property type="entry name" value="N_methyl_site"/>
</dbReference>
<evidence type="ECO:0000313" key="12">
    <source>
        <dbReference type="Proteomes" id="UP000033618"/>
    </source>
</evidence>
<keyword evidence="3" id="KW-1003">Cell membrane</keyword>
<feature type="domain" description="Type II secretion system protein GspI C-terminal" evidence="10">
    <location>
        <begin position="66"/>
        <end position="144"/>
    </location>
</feature>
<accession>A0A0F5K2V6</accession>
<comment type="caution">
    <text evidence="11">The sequence shown here is derived from an EMBL/GenBank/DDBJ whole genome shotgun (WGS) entry which is preliminary data.</text>
</comment>
<dbReference type="Pfam" id="PF07963">
    <property type="entry name" value="N_methyl"/>
    <property type="match status" value="1"/>
</dbReference>
<dbReference type="GO" id="GO:0015627">
    <property type="term" value="C:type II protein secretion system complex"/>
    <property type="evidence" value="ECO:0007669"/>
    <property type="project" value="UniProtKB-UniRule"/>
</dbReference>
<evidence type="ECO:0000256" key="2">
    <source>
        <dbReference type="ARBA" id="ARBA00008358"/>
    </source>
</evidence>
<dbReference type="EMBL" id="LAQU01000004">
    <property type="protein sequence ID" value="KKB64456.1"/>
    <property type="molecule type" value="Genomic_DNA"/>
</dbReference>
<organism evidence="11 12">
    <name type="scientific">Robbsia andropogonis</name>
    <dbReference type="NCBI Taxonomy" id="28092"/>
    <lineage>
        <taxon>Bacteria</taxon>
        <taxon>Pseudomonadati</taxon>
        <taxon>Pseudomonadota</taxon>
        <taxon>Betaproteobacteria</taxon>
        <taxon>Burkholderiales</taxon>
        <taxon>Burkholderiaceae</taxon>
        <taxon>Robbsia</taxon>
    </lineage>
</organism>
<dbReference type="GO" id="GO:0015628">
    <property type="term" value="P:protein secretion by the type II secretion system"/>
    <property type="evidence" value="ECO:0007669"/>
    <property type="project" value="UniProtKB-UniRule"/>
</dbReference>
<evidence type="ECO:0000256" key="3">
    <source>
        <dbReference type="ARBA" id="ARBA00022475"/>
    </source>
</evidence>
<dbReference type="RefSeq" id="WP_024904955.1">
    <property type="nucleotide sequence ID" value="NZ_CADFGU010000008.1"/>
</dbReference>
<evidence type="ECO:0000256" key="9">
    <source>
        <dbReference type="RuleBase" id="RU368030"/>
    </source>
</evidence>
<protein>
    <recommendedName>
        <fullName evidence="9">Type II secretion system protein I</fullName>
        <shortName evidence="9">T2SS minor pseudopilin I</shortName>
    </recommendedName>
</protein>
<keyword evidence="7 9" id="KW-1133">Transmembrane helix</keyword>
<dbReference type="AlphaFoldDB" id="A0A0F5K2V6"/>
<dbReference type="NCBIfam" id="TIGR02532">
    <property type="entry name" value="IV_pilin_GFxxxE"/>
    <property type="match status" value="1"/>
</dbReference>
<comment type="PTM">
    <text evidence="9">Cleaved by prepilin peptidase.</text>
</comment>
<evidence type="ECO:0000256" key="1">
    <source>
        <dbReference type="ARBA" id="ARBA00004377"/>
    </source>
</evidence>
<dbReference type="InterPro" id="IPR003413">
    <property type="entry name" value="T2SS_GspI_C"/>
</dbReference>
<evidence type="ECO:0000259" key="10">
    <source>
        <dbReference type="Pfam" id="PF02501"/>
    </source>
</evidence>
<proteinExistence type="inferred from homology"/>
<feature type="transmembrane region" description="Helical" evidence="9">
    <location>
        <begin position="28"/>
        <end position="53"/>
    </location>
</feature>
<dbReference type="SUPFAM" id="SSF54523">
    <property type="entry name" value="Pili subunits"/>
    <property type="match status" value="2"/>
</dbReference>
<gene>
    <name evidence="11" type="ORF">WM40_06080</name>
</gene>
<dbReference type="Proteomes" id="UP000033618">
    <property type="component" value="Unassembled WGS sequence"/>
</dbReference>